<keyword evidence="5" id="KW-1185">Reference proteome</keyword>
<dbReference type="SMART" id="SM00364">
    <property type="entry name" value="LRR_BAC"/>
    <property type="match status" value="3"/>
</dbReference>
<proteinExistence type="predicted"/>
<dbReference type="STRING" id="451379.A0A158R497"/>
<evidence type="ECO:0000256" key="4">
    <source>
        <dbReference type="SAM" id="SignalP"/>
    </source>
</evidence>
<protein>
    <submittedName>
        <fullName evidence="6">LRRCT domain-containing protein</fullName>
    </submittedName>
</protein>
<accession>A0A158R497</accession>
<keyword evidence="3" id="KW-0472">Membrane</keyword>
<dbReference type="WBParaSite" id="SMUV_0000277801-mRNA-1">
    <property type="protein sequence ID" value="SMUV_0000277801-mRNA-1"/>
    <property type="gene ID" value="SMUV_0000277801"/>
</dbReference>
<keyword evidence="3" id="KW-1133">Transmembrane helix</keyword>
<dbReference type="Proteomes" id="UP000046393">
    <property type="component" value="Unplaced"/>
</dbReference>
<dbReference type="InterPro" id="IPR050333">
    <property type="entry name" value="SLRP"/>
</dbReference>
<dbReference type="InterPro" id="IPR003591">
    <property type="entry name" value="Leu-rich_rpt_typical-subtyp"/>
</dbReference>
<evidence type="ECO:0000256" key="1">
    <source>
        <dbReference type="ARBA" id="ARBA00022614"/>
    </source>
</evidence>
<dbReference type="Pfam" id="PF13855">
    <property type="entry name" value="LRR_8"/>
    <property type="match status" value="3"/>
</dbReference>
<dbReference type="InterPro" id="IPR001611">
    <property type="entry name" value="Leu-rich_rpt"/>
</dbReference>
<sequence>MEWHLIPRILMPLLLLNICSWKQALAQCPTVQSPCRCSPSVYEPVAIVCENAGSLSNVITAISSARNTAIDSLLILDTAIPSIPANAFQDFTILRLVLNRCTLSQIDDNAFNGPLLSSLVELDLSDNQLGGVPQTGVPRLRNLRKLYLNRNRITQLNSDSFQRYESRDLLQKLEIASNRLTNQGLGDSTVFRPLRSLQELSLETNALTQIPSASLVNQRQTLTNLNLGLNQINDVPVGALDFPNLNSLSLEFNGITRISPEAFQGIPSLQFLYLTGNKFPSWQPEMFRYIGQLRTLGIGETPISVIPSNAFQYLPNLIRLEMSEAAVDTIEQDAFQRTPQIQAIVLNKNRISVVRSYFFRGLNQLYSVDLGGNRIDQVEPLTFADLPALRHLDISFNQLQTLPDNTFLNSFQPVPNDRRVMYVCGNPWLCDSALEWFRTYLRENVDIDIDKPGCLAACIRSINNCPPEGTPLRAIDFCINDQPALALTGSALSMVGRVILAIIMAILCISIFLMATVKWAMSRRRKKQKEQEAFENEQRIMSSAASVYQTGAPSVITRSYAPSAIDLDLPQAHTLDDRPNNYLY</sequence>
<evidence type="ECO:0000256" key="3">
    <source>
        <dbReference type="SAM" id="Phobius"/>
    </source>
</evidence>
<name>A0A158R497_9BILA</name>
<feature type="transmembrane region" description="Helical" evidence="3">
    <location>
        <begin position="498"/>
        <end position="521"/>
    </location>
</feature>
<dbReference type="InterPro" id="IPR032675">
    <property type="entry name" value="LRR_dom_sf"/>
</dbReference>
<organism evidence="5 6">
    <name type="scientific">Syphacia muris</name>
    <dbReference type="NCBI Taxonomy" id="451379"/>
    <lineage>
        <taxon>Eukaryota</taxon>
        <taxon>Metazoa</taxon>
        <taxon>Ecdysozoa</taxon>
        <taxon>Nematoda</taxon>
        <taxon>Chromadorea</taxon>
        <taxon>Rhabditida</taxon>
        <taxon>Spirurina</taxon>
        <taxon>Oxyuridomorpha</taxon>
        <taxon>Oxyuroidea</taxon>
        <taxon>Oxyuridae</taxon>
        <taxon>Syphacia</taxon>
    </lineage>
</organism>
<dbReference type="FunFam" id="3.80.10.10:FF:001360">
    <property type="entry name" value="Uncharacterized protein"/>
    <property type="match status" value="1"/>
</dbReference>
<keyword evidence="3" id="KW-0812">Transmembrane</keyword>
<dbReference type="PROSITE" id="PS51450">
    <property type="entry name" value="LRR"/>
    <property type="match status" value="3"/>
</dbReference>
<keyword evidence="4" id="KW-0732">Signal</keyword>
<dbReference type="PANTHER" id="PTHR45712:SF22">
    <property type="entry name" value="INSULIN-LIKE GROWTH FACTOR-BINDING PROTEIN COMPLEX ACID LABILE SUBUNIT"/>
    <property type="match status" value="1"/>
</dbReference>
<dbReference type="SUPFAM" id="SSF52058">
    <property type="entry name" value="L domain-like"/>
    <property type="match status" value="1"/>
</dbReference>
<feature type="chain" id="PRO_5007631436" evidence="4">
    <location>
        <begin position="27"/>
        <end position="584"/>
    </location>
</feature>
<evidence type="ECO:0000313" key="6">
    <source>
        <dbReference type="WBParaSite" id="SMUV_0000277801-mRNA-1"/>
    </source>
</evidence>
<keyword evidence="2" id="KW-0677">Repeat</keyword>
<dbReference type="PRINTS" id="PR00019">
    <property type="entry name" value="LEURICHRPT"/>
</dbReference>
<evidence type="ECO:0000256" key="2">
    <source>
        <dbReference type="ARBA" id="ARBA00022737"/>
    </source>
</evidence>
<dbReference type="PANTHER" id="PTHR45712">
    <property type="entry name" value="AGAP008170-PA"/>
    <property type="match status" value="1"/>
</dbReference>
<dbReference type="SMART" id="SM00369">
    <property type="entry name" value="LRR_TYP"/>
    <property type="match status" value="9"/>
</dbReference>
<dbReference type="Gene3D" id="3.80.10.10">
    <property type="entry name" value="Ribonuclease Inhibitor"/>
    <property type="match status" value="2"/>
</dbReference>
<feature type="signal peptide" evidence="4">
    <location>
        <begin position="1"/>
        <end position="26"/>
    </location>
</feature>
<evidence type="ECO:0000313" key="5">
    <source>
        <dbReference type="Proteomes" id="UP000046393"/>
    </source>
</evidence>
<reference evidence="6" key="1">
    <citation type="submission" date="2016-04" db="UniProtKB">
        <authorList>
            <consortium name="WormBaseParasite"/>
        </authorList>
    </citation>
    <scope>IDENTIFICATION</scope>
</reference>
<keyword evidence="1" id="KW-0433">Leucine-rich repeat</keyword>
<dbReference type="AlphaFoldDB" id="A0A158R497"/>